<dbReference type="AlphaFoldDB" id="A0A066XR91"/>
<reference evidence="3" key="1">
    <citation type="journal article" date="2014" name="Genome Announc.">
        <title>Draft genome sequence of Colletotrichum sublineola, a destructive pathogen of cultivated sorghum.</title>
        <authorList>
            <person name="Baroncelli R."/>
            <person name="Sanz-Martin J.M."/>
            <person name="Rech G.E."/>
            <person name="Sukno S.A."/>
            <person name="Thon M.R."/>
        </authorList>
    </citation>
    <scope>NUCLEOTIDE SEQUENCE [LARGE SCALE GENOMIC DNA]</scope>
    <source>
        <strain evidence="3">TX430BB</strain>
    </source>
</reference>
<keyword evidence="3" id="KW-1185">Reference proteome</keyword>
<sequence>MWKPYLNVLTDSANFGAAISPHCPSPLESTNPRLLTNTVMSAENPASSRFEVRGERSLCSTCLQFLGELSACCSTGNLRKSWADNDTGTRVVTSHGIAFKHHRGFDDLAASAPSCRLCYVLHSDLAPLAAELRCGWLALILDDNPCQFRAGFNESLHRLPWGFYEMAAHPKHTFRFGRSVGQYAAPDHDGYLDGFAVAPRLTLEHVAQMYEHWIKKCATGLGWHYEGCGERAVASLHDQGVLPTRVIDLGPAGSDETPRLYISRPGEKAAYVALNHCCGGAIPASIVQGNLEARLEALCVDELPRNFQDAIAVTQVLGFRYLWIDSLCIVQDLPTDWAAEAGRMAQLYTGATLVLSALEAPSSDVGFLHLETERVPRAEVNEEYAVQKLFTRVYEYLDECPLNKRAWCMQERLLAPRVLHFGRQQMFWECDSCFTTEAGDHWSGESTGHVAASFITLRKGLRMASSARPVWDRLID</sequence>
<dbReference type="STRING" id="1173701.A0A066XR91"/>
<dbReference type="HOGENOM" id="CLU_573646_0_0_1"/>
<protein>
    <recommendedName>
        <fullName evidence="1">Heterokaryon incompatibility domain-containing protein</fullName>
    </recommendedName>
</protein>
<dbReference type="Pfam" id="PF06985">
    <property type="entry name" value="HET"/>
    <property type="match status" value="1"/>
</dbReference>
<evidence type="ECO:0000313" key="2">
    <source>
        <dbReference type="EMBL" id="KDN71397.1"/>
    </source>
</evidence>
<name>A0A066XR91_COLSU</name>
<dbReference type="Proteomes" id="UP000027238">
    <property type="component" value="Unassembled WGS sequence"/>
</dbReference>
<dbReference type="eggNOG" id="ENOG502SN0Y">
    <property type="taxonomic scope" value="Eukaryota"/>
</dbReference>
<dbReference type="PANTHER" id="PTHR33112">
    <property type="entry name" value="DOMAIN PROTEIN, PUTATIVE-RELATED"/>
    <property type="match status" value="1"/>
</dbReference>
<dbReference type="InterPro" id="IPR010730">
    <property type="entry name" value="HET"/>
</dbReference>
<feature type="domain" description="Heterokaryon incompatibility" evidence="1">
    <location>
        <begin position="271"/>
        <end position="411"/>
    </location>
</feature>
<gene>
    <name evidence="2" type="ORF">CSUB01_12641</name>
</gene>
<organism evidence="2 3">
    <name type="scientific">Colletotrichum sublineola</name>
    <name type="common">Sorghum anthracnose fungus</name>
    <dbReference type="NCBI Taxonomy" id="1173701"/>
    <lineage>
        <taxon>Eukaryota</taxon>
        <taxon>Fungi</taxon>
        <taxon>Dikarya</taxon>
        <taxon>Ascomycota</taxon>
        <taxon>Pezizomycotina</taxon>
        <taxon>Sordariomycetes</taxon>
        <taxon>Hypocreomycetidae</taxon>
        <taxon>Glomerellales</taxon>
        <taxon>Glomerellaceae</taxon>
        <taxon>Colletotrichum</taxon>
        <taxon>Colletotrichum graminicola species complex</taxon>
    </lineage>
</organism>
<evidence type="ECO:0000259" key="1">
    <source>
        <dbReference type="Pfam" id="PF06985"/>
    </source>
</evidence>
<dbReference type="EMBL" id="JMSE01000188">
    <property type="protein sequence ID" value="KDN71397.1"/>
    <property type="molecule type" value="Genomic_DNA"/>
</dbReference>
<comment type="caution">
    <text evidence="2">The sequence shown here is derived from an EMBL/GenBank/DDBJ whole genome shotgun (WGS) entry which is preliminary data.</text>
</comment>
<proteinExistence type="predicted"/>
<accession>A0A066XR91</accession>
<dbReference type="PANTHER" id="PTHR33112:SF16">
    <property type="entry name" value="HETEROKARYON INCOMPATIBILITY DOMAIN-CONTAINING PROTEIN"/>
    <property type="match status" value="1"/>
</dbReference>
<dbReference type="OrthoDB" id="5125733at2759"/>
<evidence type="ECO:0000313" key="3">
    <source>
        <dbReference type="Proteomes" id="UP000027238"/>
    </source>
</evidence>